<keyword evidence="2" id="KW-1185">Reference proteome</keyword>
<sequence length="177" mass="20031">MPHIFWPNNNTATIDSSKLNIHTDLTDSNFVSIHSGVVGRKSLNTKFSRIDFNHSDAIGHKSLNTEFRTIDSNHFRAIDRKSLNTKLGTIDFNHSDAIGHKSLNTEFRTIDSNHFRAIDRKSLNTKLGTIDFNHSDACSSFCFLCLVFCKAAPNYFIRIPQTISFFLLFAVSSFVIV</sequence>
<dbReference type="AlphaFoldDB" id="A0AAV3ZRR9"/>
<dbReference type="EMBL" id="BLXT01002832">
    <property type="protein sequence ID" value="GFN98023.1"/>
    <property type="molecule type" value="Genomic_DNA"/>
</dbReference>
<accession>A0AAV3ZRR9</accession>
<evidence type="ECO:0008006" key="3">
    <source>
        <dbReference type="Google" id="ProtNLM"/>
    </source>
</evidence>
<reference evidence="1 2" key="1">
    <citation type="journal article" date="2021" name="Elife">
        <title>Chloroplast acquisition without the gene transfer in kleptoplastic sea slugs, Plakobranchus ocellatus.</title>
        <authorList>
            <person name="Maeda T."/>
            <person name="Takahashi S."/>
            <person name="Yoshida T."/>
            <person name="Shimamura S."/>
            <person name="Takaki Y."/>
            <person name="Nagai Y."/>
            <person name="Toyoda A."/>
            <person name="Suzuki Y."/>
            <person name="Arimoto A."/>
            <person name="Ishii H."/>
            <person name="Satoh N."/>
            <person name="Nishiyama T."/>
            <person name="Hasebe M."/>
            <person name="Maruyama T."/>
            <person name="Minagawa J."/>
            <person name="Obokata J."/>
            <person name="Shigenobu S."/>
        </authorList>
    </citation>
    <scope>NUCLEOTIDE SEQUENCE [LARGE SCALE GENOMIC DNA]</scope>
</reference>
<proteinExistence type="predicted"/>
<evidence type="ECO:0000313" key="2">
    <source>
        <dbReference type="Proteomes" id="UP000735302"/>
    </source>
</evidence>
<gene>
    <name evidence="1" type="ORF">PoB_002452900</name>
</gene>
<comment type="caution">
    <text evidence="1">The sequence shown here is derived from an EMBL/GenBank/DDBJ whole genome shotgun (WGS) entry which is preliminary data.</text>
</comment>
<dbReference type="Proteomes" id="UP000735302">
    <property type="component" value="Unassembled WGS sequence"/>
</dbReference>
<evidence type="ECO:0000313" key="1">
    <source>
        <dbReference type="EMBL" id="GFN98023.1"/>
    </source>
</evidence>
<protein>
    <recommendedName>
        <fullName evidence="3">Pentapeptide repeat-containing protein</fullName>
    </recommendedName>
</protein>
<organism evidence="1 2">
    <name type="scientific">Plakobranchus ocellatus</name>
    <dbReference type="NCBI Taxonomy" id="259542"/>
    <lineage>
        <taxon>Eukaryota</taxon>
        <taxon>Metazoa</taxon>
        <taxon>Spiralia</taxon>
        <taxon>Lophotrochozoa</taxon>
        <taxon>Mollusca</taxon>
        <taxon>Gastropoda</taxon>
        <taxon>Heterobranchia</taxon>
        <taxon>Euthyneura</taxon>
        <taxon>Panpulmonata</taxon>
        <taxon>Sacoglossa</taxon>
        <taxon>Placobranchoidea</taxon>
        <taxon>Plakobranchidae</taxon>
        <taxon>Plakobranchus</taxon>
    </lineage>
</organism>
<name>A0AAV3ZRR9_9GAST</name>